<comment type="subcellular location">
    <subcellularLocation>
        <location evidence="1">Cell membrane</location>
        <topology evidence="1">Multi-pass membrane protein</topology>
    </subcellularLocation>
</comment>
<dbReference type="FunFam" id="3.10.580.10:FF:000002">
    <property type="entry name" value="Magnesium/cobalt efflux protein CorC"/>
    <property type="match status" value="1"/>
</dbReference>
<dbReference type="EMBL" id="DRDR01000151">
    <property type="protein sequence ID" value="HDL60502.1"/>
    <property type="molecule type" value="Genomic_DNA"/>
</dbReference>
<protein>
    <submittedName>
        <fullName evidence="8">HlyC/CorC family transporter</fullName>
    </submittedName>
</protein>
<dbReference type="PANTHER" id="PTHR22777">
    <property type="entry name" value="HEMOLYSIN-RELATED"/>
    <property type="match status" value="1"/>
</dbReference>
<feature type="domain" description="CBS" evidence="7">
    <location>
        <begin position="124"/>
        <end position="181"/>
    </location>
</feature>
<dbReference type="Pfam" id="PF03471">
    <property type="entry name" value="CorC_HlyC"/>
    <property type="match status" value="1"/>
</dbReference>
<evidence type="ECO:0000259" key="7">
    <source>
        <dbReference type="PROSITE" id="PS51371"/>
    </source>
</evidence>
<evidence type="ECO:0000256" key="3">
    <source>
        <dbReference type="ARBA" id="ARBA00022475"/>
    </source>
</evidence>
<keyword evidence="4" id="KW-0677">Repeat</keyword>
<evidence type="ECO:0000256" key="5">
    <source>
        <dbReference type="ARBA" id="ARBA00023122"/>
    </source>
</evidence>
<dbReference type="GO" id="GO:0005886">
    <property type="term" value="C:plasma membrane"/>
    <property type="evidence" value="ECO:0007669"/>
    <property type="project" value="UniProtKB-SubCell"/>
</dbReference>
<dbReference type="InterPro" id="IPR044751">
    <property type="entry name" value="Ion_transp-like_CBS"/>
</dbReference>
<reference evidence="8" key="1">
    <citation type="journal article" date="2020" name="mSystems">
        <title>Genome- and Community-Level Interaction Insights into Carbon Utilization and Element Cycling Functions of Hydrothermarchaeota in Hydrothermal Sediment.</title>
        <authorList>
            <person name="Zhou Z."/>
            <person name="Liu Y."/>
            <person name="Xu W."/>
            <person name="Pan J."/>
            <person name="Luo Z.H."/>
            <person name="Li M."/>
        </authorList>
    </citation>
    <scope>NUCLEOTIDE SEQUENCE [LARGE SCALE GENOMIC DNA]</scope>
    <source>
        <strain evidence="8">HyVt-28</strain>
    </source>
</reference>
<evidence type="ECO:0000256" key="2">
    <source>
        <dbReference type="ARBA" id="ARBA00006337"/>
    </source>
</evidence>
<dbReference type="GO" id="GO:0050660">
    <property type="term" value="F:flavin adenine dinucleotide binding"/>
    <property type="evidence" value="ECO:0007669"/>
    <property type="project" value="InterPro"/>
</dbReference>
<dbReference type="Pfam" id="PF00571">
    <property type="entry name" value="CBS"/>
    <property type="match status" value="2"/>
</dbReference>
<dbReference type="InterPro" id="IPR016169">
    <property type="entry name" value="FAD-bd_PCMH_sub2"/>
</dbReference>
<feature type="domain" description="CBS" evidence="7">
    <location>
        <begin position="60"/>
        <end position="119"/>
    </location>
</feature>
<evidence type="ECO:0000256" key="1">
    <source>
        <dbReference type="ARBA" id="ARBA00004651"/>
    </source>
</evidence>
<dbReference type="SUPFAM" id="SSF56176">
    <property type="entry name" value="FAD-binding/transporter-associated domain-like"/>
    <property type="match status" value="1"/>
</dbReference>
<dbReference type="InterPro" id="IPR000644">
    <property type="entry name" value="CBS_dom"/>
</dbReference>
<proteinExistence type="inferred from homology"/>
<organism evidence="8">
    <name type="scientific">candidate division WOR-3 bacterium</name>
    <dbReference type="NCBI Taxonomy" id="2052148"/>
    <lineage>
        <taxon>Bacteria</taxon>
        <taxon>Bacteria division WOR-3</taxon>
    </lineage>
</organism>
<name>A0A7V0LUG4_UNCW3</name>
<evidence type="ECO:0000256" key="6">
    <source>
        <dbReference type="PROSITE-ProRule" id="PRU00703"/>
    </source>
</evidence>
<dbReference type="AlphaFoldDB" id="A0A7V0LUG4"/>
<dbReference type="SMART" id="SM01091">
    <property type="entry name" value="CorC_HlyC"/>
    <property type="match status" value="1"/>
</dbReference>
<dbReference type="InterPro" id="IPR005170">
    <property type="entry name" value="Transptr-assoc_dom"/>
</dbReference>
<keyword evidence="3" id="KW-0472">Membrane</keyword>
<dbReference type="Gene3D" id="3.10.580.10">
    <property type="entry name" value="CBS-domain"/>
    <property type="match status" value="1"/>
</dbReference>
<accession>A0A7V0LUG4</accession>
<keyword evidence="5 6" id="KW-0129">CBS domain</keyword>
<dbReference type="InterPro" id="IPR046342">
    <property type="entry name" value="CBS_dom_sf"/>
</dbReference>
<dbReference type="PROSITE" id="PS51371">
    <property type="entry name" value="CBS"/>
    <property type="match status" value="2"/>
</dbReference>
<keyword evidence="3" id="KW-1003">Cell membrane</keyword>
<evidence type="ECO:0000256" key="4">
    <source>
        <dbReference type="ARBA" id="ARBA00022737"/>
    </source>
</evidence>
<dbReference type="SMART" id="SM00116">
    <property type="entry name" value="CBS"/>
    <property type="match status" value="2"/>
</dbReference>
<gene>
    <name evidence="8" type="ORF">ENH14_03495</name>
</gene>
<sequence>MGSGESLKRLISHIQGKVSSKEDLIEIIRKAAEGNIIPEHIGIMIERILEIADKDVEEVMVPRVDMIVVKDDVSLRDAIKIYKKWGYSKLPVVHERIDNVVGVLYIKELLKYLDKIETMKVKDLAIKPYFIPYSKNVLDALKDMQAKRISIALVVDEFGSVAGLVTLEDLLEEIVGEIWEEFDREEVLVEKQEDGSFVFNAKIELDEASRVLEEELSSEEVNTLGGFIIEHLERVPQKGEKFEIEGLEFEILDATQQRLKKIRVKKMRSKE</sequence>
<dbReference type="Gene3D" id="3.30.465.10">
    <property type="match status" value="1"/>
</dbReference>
<comment type="similarity">
    <text evidence="2">Belongs to the UPF0053 family.</text>
</comment>
<dbReference type="SUPFAM" id="SSF54631">
    <property type="entry name" value="CBS-domain pair"/>
    <property type="match status" value="1"/>
</dbReference>
<evidence type="ECO:0000313" key="8">
    <source>
        <dbReference type="EMBL" id="HDL60502.1"/>
    </source>
</evidence>
<dbReference type="PANTHER" id="PTHR22777:SF32">
    <property type="entry name" value="UPF0053 INNER MEMBRANE PROTEIN YFJD"/>
    <property type="match status" value="1"/>
</dbReference>
<dbReference type="CDD" id="cd04590">
    <property type="entry name" value="CBS_pair_CorC_HlyC_assoc"/>
    <property type="match status" value="1"/>
</dbReference>
<dbReference type="InterPro" id="IPR036318">
    <property type="entry name" value="FAD-bd_PCMH-like_sf"/>
</dbReference>
<comment type="caution">
    <text evidence="8">The sequence shown here is derived from an EMBL/GenBank/DDBJ whole genome shotgun (WGS) entry which is preliminary data.</text>
</comment>
<dbReference type="Proteomes" id="UP000886381">
    <property type="component" value="Unassembled WGS sequence"/>
</dbReference>